<dbReference type="InParanoid" id="A0A6P8H0N8"/>
<dbReference type="KEGG" id="aten:116287459"/>
<accession>A0A6P8H0N8</accession>
<dbReference type="OrthoDB" id="2384350at2759"/>
<gene>
    <name evidence="4" type="primary">LOC116287459</name>
</gene>
<dbReference type="Proteomes" id="UP000515163">
    <property type="component" value="Unplaced"/>
</dbReference>
<protein>
    <submittedName>
        <fullName evidence="4">Uncharacterized protein LOC116287459</fullName>
    </submittedName>
</protein>
<proteinExistence type="predicted"/>
<dbReference type="AlphaFoldDB" id="A0A6P8H0N8"/>
<dbReference type="GO" id="GO:0004842">
    <property type="term" value="F:ubiquitin-protein transferase activity"/>
    <property type="evidence" value="ECO:0007669"/>
    <property type="project" value="InterPro"/>
</dbReference>
<organism evidence="3 4">
    <name type="scientific">Actinia tenebrosa</name>
    <name type="common">Australian red waratah sea anemone</name>
    <dbReference type="NCBI Taxonomy" id="6105"/>
    <lineage>
        <taxon>Eukaryota</taxon>
        <taxon>Metazoa</taxon>
        <taxon>Cnidaria</taxon>
        <taxon>Anthozoa</taxon>
        <taxon>Hexacorallia</taxon>
        <taxon>Actiniaria</taxon>
        <taxon>Actiniidae</taxon>
        <taxon>Actinia</taxon>
    </lineage>
</organism>
<keyword evidence="1" id="KW-0833">Ubl conjugation pathway</keyword>
<feature type="domain" description="HECT" evidence="2">
    <location>
        <begin position="78"/>
        <end position="130"/>
    </location>
</feature>
<dbReference type="GeneID" id="116287459"/>
<dbReference type="SUPFAM" id="SSF56204">
    <property type="entry name" value="Hect, E3 ligase catalytic domain"/>
    <property type="match status" value="1"/>
</dbReference>
<dbReference type="RefSeq" id="XP_031549999.1">
    <property type="nucleotide sequence ID" value="XM_031694139.1"/>
</dbReference>
<sequence length="147" mass="16591">MQLLDGMNSIGNFGDIMAHKSVFDTVLENKQKKLTASKSLFKVDYAEKGSNMRNKEDSTMYCFEVFLVDLEEGEADGVALEDLFIFITVVESPPSLGFDLPITIQFYDFVGKERRRPSSSTCCLTLDLPRGMEDPEKIKSLMRDSIL</sequence>
<dbReference type="InterPro" id="IPR035983">
    <property type="entry name" value="Hect_E3_ubiquitin_ligase"/>
</dbReference>
<reference evidence="4" key="1">
    <citation type="submission" date="2025-08" db="UniProtKB">
        <authorList>
            <consortium name="RefSeq"/>
        </authorList>
    </citation>
    <scope>IDENTIFICATION</scope>
    <source>
        <tissue evidence="4">Tentacle</tissue>
    </source>
</reference>
<evidence type="ECO:0000259" key="2">
    <source>
        <dbReference type="Pfam" id="PF00632"/>
    </source>
</evidence>
<keyword evidence="3" id="KW-1185">Reference proteome</keyword>
<evidence type="ECO:0000313" key="4">
    <source>
        <dbReference type="RefSeq" id="XP_031549999.1"/>
    </source>
</evidence>
<dbReference type="Pfam" id="PF00632">
    <property type="entry name" value="HECT"/>
    <property type="match status" value="1"/>
</dbReference>
<name>A0A6P8H0N8_ACTTE</name>
<dbReference type="Gene3D" id="3.30.2410.10">
    <property type="entry name" value="Hect, E3 ligase catalytic domain"/>
    <property type="match status" value="1"/>
</dbReference>
<dbReference type="InterPro" id="IPR000569">
    <property type="entry name" value="HECT_dom"/>
</dbReference>
<evidence type="ECO:0000313" key="3">
    <source>
        <dbReference type="Proteomes" id="UP000515163"/>
    </source>
</evidence>
<evidence type="ECO:0000256" key="1">
    <source>
        <dbReference type="ARBA" id="ARBA00022786"/>
    </source>
</evidence>